<protein>
    <recommendedName>
        <fullName evidence="3">Toxin VasX N-terminal region domain-containing protein</fullName>
    </recommendedName>
</protein>
<dbReference type="InterPro" id="IPR046864">
    <property type="entry name" value="VasX_N"/>
</dbReference>
<gene>
    <name evidence="4" type="ORF">SAMN05192555_1322</name>
</gene>
<evidence type="ECO:0000313" key="4">
    <source>
        <dbReference type="EMBL" id="SDM94876.1"/>
    </source>
</evidence>
<name>A0A1G9XEK7_9GAMM</name>
<dbReference type="Pfam" id="PF20249">
    <property type="entry name" value="VasX_N"/>
    <property type="match status" value="1"/>
</dbReference>
<accession>A0A1G9XEK7</accession>
<dbReference type="CDD" id="cd20708">
    <property type="entry name" value="MIX_IV"/>
    <property type="match status" value="1"/>
</dbReference>
<reference evidence="5" key="1">
    <citation type="submission" date="2016-10" db="EMBL/GenBank/DDBJ databases">
        <authorList>
            <person name="Varghese N."/>
            <person name="Submissions S."/>
        </authorList>
    </citation>
    <scope>NUCLEOTIDE SEQUENCE [LARGE SCALE GENOMIC DNA]</scope>
    <source>
        <strain evidence="5">AAP</strain>
    </source>
</reference>
<evidence type="ECO:0000259" key="3">
    <source>
        <dbReference type="Pfam" id="PF20249"/>
    </source>
</evidence>
<evidence type="ECO:0000313" key="5">
    <source>
        <dbReference type="Proteomes" id="UP000199107"/>
    </source>
</evidence>
<feature type="transmembrane region" description="Helical" evidence="2">
    <location>
        <begin position="895"/>
        <end position="914"/>
    </location>
</feature>
<dbReference type="NCBIfam" id="NF041559">
    <property type="entry name" value="BTH_I2691_fam"/>
    <property type="match status" value="1"/>
</dbReference>
<dbReference type="OrthoDB" id="6339631at2"/>
<evidence type="ECO:0000256" key="1">
    <source>
        <dbReference type="SAM" id="MobiDB-lite"/>
    </source>
</evidence>
<sequence>MADTDVQSTARDGAFDETSFGSGVCPLLVDVTLFPVRYAIDEAPRQADEPAPHPLSERWQGPDYPRLTTRGYTLRQLRDGWLYVYVEEDDEQRIDEYAIDGATFNGEPHLTYSTGAHLELAYSPVQWTERIHERMLADAEARQRLMRPLDLMAALGATLATGNDPLPAHVGPLTELGEHVADITPNGAVDDFTSTTVATVEWDSDVTDAGGDDEESVYEVLAHKPEISQDSVLAKVKKHDEAVFVALDDDLGIVNDLSMALLGRELELEAFEDEHGHRLEVASIIQHLCGPDEHDLPKALREDGEARRRALALLERHHQATVEAAAQEAESLVVWERTGTQHISQAALETQETLRESEAELRELGVTPPSREARESWQNRGLWRYDVDYAGAMDFIHTHQPRRERLQAHVESSLDDVLTWLERLPTDAEALCYDPTDEAQCQGLIEFAAMVSEAVGATDVGKRWLDNTFRERSSLIGTSLFNFSPALGLALDAIAAEWLAAGDPDDGIDLGDMLNAANVAGSLDSVLRLEHVQESALFQALSAPLQAAFETLRAVAGGAGKLSWQLLAYQALPAASAGTQVAAQHIARGITIAMLTAFVHPDNQGHYLQRNDSARAEHRRWRHNMRGLSGRLKALRLKLRMPMSPGLRADTLRRITQLETEHQALSLSEPQRFTAGGGSGANAQHLAGLGFAELREQQRLRIERGAGGVAAVRQRMSQWMDARGIGGIPLLVAALNLLNAADSIHSAQKDGVTRDEMETIASQVSYATAAVMSLWVVPYWQRHANRMARYRNGTRQVAQAGRQQWLNVASNREFARLAGRLASRVAGMAAFAAIGAGIETRQVWRDINQASSSEERFALWAKLGSTSGMSAVGIIQLGGASLGRWVAFGWIMAPWASWALLIFSAGYLLSGLFAEHYRREGIRLWLYRSSWGNDNQWSDSDEDRTAELRSLNETLLAPVLKLVPVTRMTNEFDMSTTFSNFSPGRRVEALQGHWVQLALPAALAGECVTLSALAAGGYWAPVESFQEEPTETGEENLPAATRYDEDAPFR</sequence>
<dbReference type="RefSeq" id="WP_089660769.1">
    <property type="nucleotide sequence ID" value="NZ_FNGH01000032.1"/>
</dbReference>
<organism evidence="4 5">
    <name type="scientific">Franzmannia pantelleriensis</name>
    <dbReference type="NCBI Taxonomy" id="48727"/>
    <lineage>
        <taxon>Bacteria</taxon>
        <taxon>Pseudomonadati</taxon>
        <taxon>Pseudomonadota</taxon>
        <taxon>Gammaproteobacteria</taxon>
        <taxon>Oceanospirillales</taxon>
        <taxon>Halomonadaceae</taxon>
        <taxon>Franzmannia</taxon>
    </lineage>
</organism>
<proteinExistence type="predicted"/>
<dbReference type="STRING" id="48727.SAMN05192555_1322"/>
<dbReference type="AlphaFoldDB" id="A0A1G9XEK7"/>
<feature type="region of interest" description="Disordered" evidence="1">
    <location>
        <begin position="1024"/>
        <end position="1050"/>
    </location>
</feature>
<dbReference type="Proteomes" id="UP000199107">
    <property type="component" value="Unassembled WGS sequence"/>
</dbReference>
<keyword evidence="2" id="KW-1133">Transmembrane helix</keyword>
<keyword evidence="5" id="KW-1185">Reference proteome</keyword>
<feature type="compositionally biased region" description="Acidic residues" evidence="1">
    <location>
        <begin position="1025"/>
        <end position="1034"/>
    </location>
</feature>
<keyword evidence="2" id="KW-0472">Membrane</keyword>
<feature type="domain" description="Toxin VasX N-terminal region" evidence="3">
    <location>
        <begin position="30"/>
        <end position="153"/>
    </location>
</feature>
<dbReference type="EMBL" id="FNGH01000032">
    <property type="protein sequence ID" value="SDM94876.1"/>
    <property type="molecule type" value="Genomic_DNA"/>
</dbReference>
<dbReference type="InterPro" id="IPR048126">
    <property type="entry name" value="Toxin_VasX"/>
</dbReference>
<evidence type="ECO:0000256" key="2">
    <source>
        <dbReference type="SAM" id="Phobius"/>
    </source>
</evidence>
<keyword evidence="2" id="KW-0812">Transmembrane</keyword>